<evidence type="ECO:0000259" key="5">
    <source>
        <dbReference type="SMART" id="SM00646"/>
    </source>
</evidence>
<feature type="region of interest" description="Disordered" evidence="4">
    <location>
        <begin position="164"/>
        <end position="184"/>
    </location>
</feature>
<dbReference type="Gene3D" id="3.40.630.40">
    <property type="entry name" value="Zn-dependent exopeptidases"/>
    <property type="match status" value="1"/>
</dbReference>
<dbReference type="SUPFAM" id="SSF53187">
    <property type="entry name" value="Zn-dependent exopeptidases"/>
    <property type="match status" value="1"/>
</dbReference>
<dbReference type="Pfam" id="PF01520">
    <property type="entry name" value="Amidase_3"/>
    <property type="match status" value="1"/>
</dbReference>
<dbReference type="EC" id="3.5.1.28" evidence="2"/>
<name>A0ABW5BJ75_9PROT</name>
<organism evidence="6 7">
    <name type="scientific">Kiloniella antarctica</name>
    <dbReference type="NCBI Taxonomy" id="1550907"/>
    <lineage>
        <taxon>Bacteria</taxon>
        <taxon>Pseudomonadati</taxon>
        <taxon>Pseudomonadota</taxon>
        <taxon>Alphaproteobacteria</taxon>
        <taxon>Rhodospirillales</taxon>
        <taxon>Kiloniellaceae</taxon>
        <taxon>Kiloniella</taxon>
    </lineage>
</organism>
<keyword evidence="7" id="KW-1185">Reference proteome</keyword>
<dbReference type="Pfam" id="PF11741">
    <property type="entry name" value="AMIN"/>
    <property type="match status" value="1"/>
</dbReference>
<protein>
    <recommendedName>
        <fullName evidence="2">N-acetylmuramoyl-L-alanine amidase</fullName>
        <ecNumber evidence="2">3.5.1.28</ecNumber>
    </recommendedName>
</protein>
<dbReference type="RefSeq" id="WP_380251529.1">
    <property type="nucleotide sequence ID" value="NZ_JBHUII010000004.1"/>
</dbReference>
<dbReference type="Gene3D" id="2.60.40.3500">
    <property type="match status" value="1"/>
</dbReference>
<dbReference type="PANTHER" id="PTHR30404:SF0">
    <property type="entry name" value="N-ACETYLMURAMOYL-L-ALANINE AMIDASE AMIC"/>
    <property type="match status" value="1"/>
</dbReference>
<dbReference type="InterPro" id="IPR002508">
    <property type="entry name" value="MurNAc-LAA_cat"/>
</dbReference>
<comment type="catalytic activity">
    <reaction evidence="1">
        <text>Hydrolyzes the link between N-acetylmuramoyl residues and L-amino acid residues in certain cell-wall glycopeptides.</text>
        <dbReference type="EC" id="3.5.1.28"/>
    </reaction>
</comment>
<keyword evidence="3" id="KW-0378">Hydrolase</keyword>
<evidence type="ECO:0000313" key="6">
    <source>
        <dbReference type="EMBL" id="MFD2206192.1"/>
    </source>
</evidence>
<evidence type="ECO:0000256" key="4">
    <source>
        <dbReference type="SAM" id="MobiDB-lite"/>
    </source>
</evidence>
<sequence length="419" mass="46319">MNVRFLIYKKSLGAVVTALALLWTVVAQGSDLEAIRIGKHPDKTRFVLELSEAPAYRVFTLPDPFRIVIDLPKLNWKVPKDKVPKATGAVQALRFGLFEPEVSRIVLDAYYPVSISSTFLLPPKEGHKHRLVVDIKKVSKDFYVKSGEQQKKMVSIQPLKMQSQTGSSVAANPTPPALLNPTPAKKKRAKKIIVVDAGHGGVDPGAIGLSGVQEKKLALDYARSLKAALERNGRYEVIMTRNSDTSLALRQRVEVAQKAEADLFISLHANKHSSSKIKGVSVYSLSENGSDKEAEALASKENKADIIIGFDLSEQSPDVSKILIDLAQRETNNQGKQFANVLVSEFKREADMLGRPHRSAGFAVLKSPIIPSVLVELGYMSNKQEERLLRSDTHRNKLVLAISKAVDQYFGKLESYNRQ</sequence>
<comment type="caution">
    <text evidence="6">The sequence shown here is derived from an EMBL/GenBank/DDBJ whole genome shotgun (WGS) entry which is preliminary data.</text>
</comment>
<proteinExistence type="predicted"/>
<dbReference type="Proteomes" id="UP001597294">
    <property type="component" value="Unassembled WGS sequence"/>
</dbReference>
<dbReference type="EMBL" id="JBHUII010000004">
    <property type="protein sequence ID" value="MFD2206192.1"/>
    <property type="molecule type" value="Genomic_DNA"/>
</dbReference>
<evidence type="ECO:0000256" key="2">
    <source>
        <dbReference type="ARBA" id="ARBA00011901"/>
    </source>
</evidence>
<dbReference type="InterPro" id="IPR021731">
    <property type="entry name" value="AMIN_dom"/>
</dbReference>
<evidence type="ECO:0000313" key="7">
    <source>
        <dbReference type="Proteomes" id="UP001597294"/>
    </source>
</evidence>
<reference evidence="7" key="1">
    <citation type="journal article" date="2019" name="Int. J. Syst. Evol. Microbiol.">
        <title>The Global Catalogue of Microorganisms (GCM) 10K type strain sequencing project: providing services to taxonomists for standard genome sequencing and annotation.</title>
        <authorList>
            <consortium name="The Broad Institute Genomics Platform"/>
            <consortium name="The Broad Institute Genome Sequencing Center for Infectious Disease"/>
            <person name="Wu L."/>
            <person name="Ma J."/>
        </authorList>
    </citation>
    <scope>NUCLEOTIDE SEQUENCE [LARGE SCALE GENOMIC DNA]</scope>
    <source>
        <strain evidence="7">CGMCC 4.7192</strain>
    </source>
</reference>
<evidence type="ECO:0000256" key="3">
    <source>
        <dbReference type="ARBA" id="ARBA00022801"/>
    </source>
</evidence>
<feature type="domain" description="MurNAc-LAA" evidence="5">
    <location>
        <begin position="253"/>
        <end position="407"/>
    </location>
</feature>
<dbReference type="PANTHER" id="PTHR30404">
    <property type="entry name" value="N-ACETYLMURAMOYL-L-ALANINE AMIDASE"/>
    <property type="match status" value="1"/>
</dbReference>
<accession>A0ABW5BJ75</accession>
<dbReference type="SMART" id="SM00646">
    <property type="entry name" value="Ami_3"/>
    <property type="match status" value="1"/>
</dbReference>
<evidence type="ECO:0000256" key="1">
    <source>
        <dbReference type="ARBA" id="ARBA00001561"/>
    </source>
</evidence>
<dbReference type="CDD" id="cd02696">
    <property type="entry name" value="MurNAc-LAA"/>
    <property type="match status" value="1"/>
</dbReference>
<dbReference type="InterPro" id="IPR050695">
    <property type="entry name" value="N-acetylmuramoyl_amidase_3"/>
</dbReference>
<gene>
    <name evidence="6" type="ORF">ACFSKO_11230</name>
</gene>